<dbReference type="OrthoDB" id="2431938at2759"/>
<protein>
    <submittedName>
        <fullName evidence="2">FAD binding domain-containing protein</fullName>
    </submittedName>
</protein>
<name>A0A2P5HGZ3_DIAHE</name>
<dbReference type="SUPFAM" id="SSF51905">
    <property type="entry name" value="FAD/NAD(P)-binding domain"/>
    <property type="match status" value="1"/>
</dbReference>
<accession>A0A2P5HGZ3</accession>
<keyword evidence="3" id="KW-1185">Reference proteome</keyword>
<dbReference type="Gene3D" id="3.50.50.60">
    <property type="entry name" value="FAD/NAD(P)-binding domain"/>
    <property type="match status" value="1"/>
</dbReference>
<organism evidence="2 3">
    <name type="scientific">Diaporthe helianthi</name>
    <dbReference type="NCBI Taxonomy" id="158607"/>
    <lineage>
        <taxon>Eukaryota</taxon>
        <taxon>Fungi</taxon>
        <taxon>Dikarya</taxon>
        <taxon>Ascomycota</taxon>
        <taxon>Pezizomycotina</taxon>
        <taxon>Sordariomycetes</taxon>
        <taxon>Sordariomycetidae</taxon>
        <taxon>Diaporthales</taxon>
        <taxon>Diaporthaceae</taxon>
        <taxon>Diaporthe</taxon>
    </lineage>
</organism>
<comment type="cofactor">
    <cofactor evidence="1">
        <name>FAD</name>
        <dbReference type="ChEBI" id="CHEBI:57692"/>
    </cofactor>
</comment>
<dbReference type="EMBL" id="MAVT02002203">
    <property type="protein sequence ID" value="POS69517.1"/>
    <property type="molecule type" value="Genomic_DNA"/>
</dbReference>
<dbReference type="Proteomes" id="UP000094444">
    <property type="component" value="Unassembled WGS sequence"/>
</dbReference>
<dbReference type="InterPro" id="IPR036188">
    <property type="entry name" value="FAD/NAD-bd_sf"/>
</dbReference>
<dbReference type="GO" id="GO:0004497">
    <property type="term" value="F:monooxygenase activity"/>
    <property type="evidence" value="ECO:0007669"/>
    <property type="project" value="InterPro"/>
</dbReference>
<sequence>MLHLAGIDYRLYDKRENLCERHVAGLAIQLQKCRVLEQLGIFDQVLRRVLAPEMQVHREVSADRNILADHPFFQWLKESHGYNMMLFERWQYIKLLYDTPQVYQTTWASNPGFHRQDTRIPLEDFECKAQGFKDIKVEKLAVLEEGVATSYEMALGESTHGANIGLESAAGLVDRLRSLLSLNPYPTKTQLEKVFRVDQKDTAPVAVAYLKPTYVR</sequence>
<evidence type="ECO:0000313" key="2">
    <source>
        <dbReference type="EMBL" id="POS69517.1"/>
    </source>
</evidence>
<dbReference type="PANTHER" id="PTHR47356:SF2">
    <property type="entry name" value="FAD-BINDING DOMAIN-CONTAINING PROTEIN-RELATED"/>
    <property type="match status" value="1"/>
</dbReference>
<reference evidence="2" key="1">
    <citation type="submission" date="2017-09" db="EMBL/GenBank/DDBJ databases">
        <title>Polyketide synthases of a Diaporthe helianthi virulent isolate.</title>
        <authorList>
            <person name="Baroncelli R."/>
        </authorList>
    </citation>
    <scope>NUCLEOTIDE SEQUENCE [LARGE SCALE GENOMIC DNA]</scope>
    <source>
        <strain evidence="2">7/96</strain>
    </source>
</reference>
<comment type="caution">
    <text evidence="2">The sequence shown here is derived from an EMBL/GenBank/DDBJ whole genome shotgun (WGS) entry which is preliminary data.</text>
</comment>
<gene>
    <name evidence="2" type="ORF">DHEL01_v212091</name>
</gene>
<dbReference type="InParanoid" id="A0A2P5HGZ3"/>
<dbReference type="InterPro" id="IPR050562">
    <property type="entry name" value="FAD_mOase_fung"/>
</dbReference>
<proteinExistence type="predicted"/>
<evidence type="ECO:0000256" key="1">
    <source>
        <dbReference type="ARBA" id="ARBA00001974"/>
    </source>
</evidence>
<evidence type="ECO:0000313" key="3">
    <source>
        <dbReference type="Proteomes" id="UP000094444"/>
    </source>
</evidence>
<dbReference type="AlphaFoldDB" id="A0A2P5HGZ3"/>
<dbReference type="PANTHER" id="PTHR47356">
    <property type="entry name" value="FAD-DEPENDENT MONOOXYGENASE ASQG-RELATED"/>
    <property type="match status" value="1"/>
</dbReference>